<keyword evidence="3" id="KW-1185">Reference proteome</keyword>
<feature type="compositionally biased region" description="Low complexity" evidence="1">
    <location>
        <begin position="298"/>
        <end position="310"/>
    </location>
</feature>
<name>A0A1V6RLT7_9EURO</name>
<organism evidence="2 3">
    <name type="scientific">Penicillium vulpinum</name>
    <dbReference type="NCBI Taxonomy" id="29845"/>
    <lineage>
        <taxon>Eukaryota</taxon>
        <taxon>Fungi</taxon>
        <taxon>Dikarya</taxon>
        <taxon>Ascomycota</taxon>
        <taxon>Pezizomycotina</taxon>
        <taxon>Eurotiomycetes</taxon>
        <taxon>Eurotiomycetidae</taxon>
        <taxon>Eurotiales</taxon>
        <taxon>Aspergillaceae</taxon>
        <taxon>Penicillium</taxon>
    </lineage>
</organism>
<protein>
    <submittedName>
        <fullName evidence="2">Uncharacterized protein</fullName>
    </submittedName>
</protein>
<evidence type="ECO:0000313" key="2">
    <source>
        <dbReference type="EMBL" id="OQE02797.1"/>
    </source>
</evidence>
<feature type="region of interest" description="Disordered" evidence="1">
    <location>
        <begin position="298"/>
        <end position="326"/>
    </location>
</feature>
<proteinExistence type="predicted"/>
<comment type="caution">
    <text evidence="2">The sequence shown here is derived from an EMBL/GenBank/DDBJ whole genome shotgun (WGS) entry which is preliminary data.</text>
</comment>
<dbReference type="AlphaFoldDB" id="A0A1V6RLT7"/>
<dbReference type="Proteomes" id="UP000191518">
    <property type="component" value="Unassembled WGS sequence"/>
</dbReference>
<evidence type="ECO:0000256" key="1">
    <source>
        <dbReference type="SAM" id="MobiDB-lite"/>
    </source>
</evidence>
<reference evidence="3" key="1">
    <citation type="journal article" date="2017" name="Nat. Microbiol.">
        <title>Global analysis of biosynthetic gene clusters reveals vast potential of secondary metabolite production in Penicillium species.</title>
        <authorList>
            <person name="Nielsen J.C."/>
            <person name="Grijseels S."/>
            <person name="Prigent S."/>
            <person name="Ji B."/>
            <person name="Dainat J."/>
            <person name="Nielsen K.F."/>
            <person name="Frisvad J.C."/>
            <person name="Workman M."/>
            <person name="Nielsen J."/>
        </authorList>
    </citation>
    <scope>NUCLEOTIDE SEQUENCE [LARGE SCALE GENOMIC DNA]</scope>
    <source>
        <strain evidence="3">IBT 29486</strain>
    </source>
</reference>
<sequence>MPPTKIEKKKATTKKKIVQAILDIKINKFSFSQLRASVAQLTSMVQNEEYELPTLAISSLNIDDVQSTLNIKFSLNNLEFRDQGQIEFSPSFGTYTQTRIEVNATSDQFEKAEWTEKTIKAFENSDANEAMSRVILNNLLTFSHDYVTSKSDSTGHDVHLNAEGLWRYGPVTYKGAKYDLTGRPDYTLWYGTEAEVAVSVVVVEAKSGASAMSGVSQALAYMGCVHRRRKDLMKTDTTVYGVATDGQYFVFLKINNNSEWSEYIISARNNNFQEVIGLLVHIFRTAMTISPLQSEETSLASHSKESSSLSYIEFDAEEEVDSEEEI</sequence>
<feature type="compositionally biased region" description="Acidic residues" evidence="1">
    <location>
        <begin position="314"/>
        <end position="326"/>
    </location>
</feature>
<accession>A0A1V6RLT7</accession>
<dbReference type="EMBL" id="MDYP01000038">
    <property type="protein sequence ID" value="OQE02797.1"/>
    <property type="molecule type" value="Genomic_DNA"/>
</dbReference>
<gene>
    <name evidence="2" type="ORF">PENVUL_c038G09656</name>
</gene>
<evidence type="ECO:0000313" key="3">
    <source>
        <dbReference type="Proteomes" id="UP000191518"/>
    </source>
</evidence>
<dbReference type="OrthoDB" id="4363545at2759"/>